<feature type="compositionally biased region" description="Basic residues" evidence="1">
    <location>
        <begin position="25"/>
        <end position="34"/>
    </location>
</feature>
<sequence length="120" mass="12923">MDLSPGGADRAGTGLARPAGPASFSRHRARRSGPRRLPILPGNRRDMHGVARGILGRNEGMPQARSCHAVAARRPQTQGVYCAYTAFEACTCLLPLLSAKREARVAEGFPASYRVKHSSR</sequence>
<name>A0ABR4RIE2_BORBO</name>
<gene>
    <name evidence="2" type="ORF">L490_3441</name>
</gene>
<feature type="region of interest" description="Disordered" evidence="1">
    <location>
        <begin position="1"/>
        <end position="46"/>
    </location>
</feature>
<keyword evidence="3" id="KW-1185">Reference proteome</keyword>
<dbReference type="EMBL" id="JGWH01000037">
    <property type="protein sequence ID" value="KCV37176.1"/>
    <property type="molecule type" value="Genomic_DNA"/>
</dbReference>
<organism evidence="2 3">
    <name type="scientific">Bordetella bronchiseptica 00-P-2796</name>
    <dbReference type="NCBI Taxonomy" id="1331199"/>
    <lineage>
        <taxon>Bacteria</taxon>
        <taxon>Pseudomonadati</taxon>
        <taxon>Pseudomonadota</taxon>
        <taxon>Betaproteobacteria</taxon>
        <taxon>Burkholderiales</taxon>
        <taxon>Alcaligenaceae</taxon>
        <taxon>Bordetella</taxon>
    </lineage>
</organism>
<proteinExistence type="predicted"/>
<evidence type="ECO:0000313" key="2">
    <source>
        <dbReference type="EMBL" id="KCV37176.1"/>
    </source>
</evidence>
<reference evidence="2 3" key="1">
    <citation type="submission" date="2014-03" db="EMBL/GenBank/DDBJ databases">
        <title>Genome sequence of Bordetella bronchiseptica.</title>
        <authorList>
            <person name="Harvill E."/>
            <person name="Goodfield L.L."/>
            <person name="Ivanov Y.V."/>
            <person name="Meyer J.A."/>
            <person name="Muse S.J."/>
            <person name="Jacobs N."/>
            <person name="Bendor L."/>
            <person name="Smallridge W.E."/>
            <person name="Brinkac L.M."/>
            <person name="Sanka R."/>
            <person name="Kim M."/>
            <person name="Losada L."/>
        </authorList>
    </citation>
    <scope>NUCLEOTIDE SEQUENCE [LARGE SCALE GENOMIC DNA]</scope>
    <source>
        <strain evidence="2 3">00-P-2796</strain>
    </source>
</reference>
<evidence type="ECO:0000313" key="3">
    <source>
        <dbReference type="Proteomes" id="UP000025756"/>
    </source>
</evidence>
<evidence type="ECO:0000256" key="1">
    <source>
        <dbReference type="SAM" id="MobiDB-lite"/>
    </source>
</evidence>
<dbReference type="Proteomes" id="UP000025756">
    <property type="component" value="Unassembled WGS sequence"/>
</dbReference>
<accession>A0ABR4RIE2</accession>
<comment type="caution">
    <text evidence="2">The sequence shown here is derived from an EMBL/GenBank/DDBJ whole genome shotgun (WGS) entry which is preliminary data.</text>
</comment>
<protein>
    <submittedName>
        <fullName evidence="2">Uncharacterized protein</fullName>
    </submittedName>
</protein>